<dbReference type="GO" id="GO:0007015">
    <property type="term" value="P:actin filament organization"/>
    <property type="evidence" value="ECO:0007669"/>
    <property type="project" value="TreeGrafter"/>
</dbReference>
<feature type="compositionally biased region" description="Low complexity" evidence="6">
    <location>
        <begin position="177"/>
        <end position="191"/>
    </location>
</feature>
<feature type="region of interest" description="Disordered" evidence="6">
    <location>
        <begin position="494"/>
        <end position="541"/>
    </location>
</feature>
<dbReference type="SMART" id="SM00726">
    <property type="entry name" value="UIM"/>
    <property type="match status" value="2"/>
</dbReference>
<gene>
    <name evidence="8" type="ORF">LCOR_06478.1</name>
</gene>
<feature type="region of interest" description="Disordered" evidence="6">
    <location>
        <begin position="432"/>
        <end position="465"/>
    </location>
</feature>
<evidence type="ECO:0000313" key="9">
    <source>
        <dbReference type="Proteomes" id="UP000027586"/>
    </source>
</evidence>
<comment type="subcellular location">
    <subcellularLocation>
        <location evidence="1">Cytoplasm</location>
    </subcellularLocation>
</comment>
<dbReference type="InterPro" id="IPR003903">
    <property type="entry name" value="UIM_dom"/>
</dbReference>
<dbReference type="GO" id="GO:0005543">
    <property type="term" value="F:phospholipid binding"/>
    <property type="evidence" value="ECO:0007669"/>
    <property type="project" value="TreeGrafter"/>
</dbReference>
<feature type="region of interest" description="Disordered" evidence="6">
    <location>
        <begin position="167"/>
        <end position="203"/>
    </location>
</feature>
<comment type="similarity">
    <text evidence="2">Belongs to the epsin family.</text>
</comment>
<evidence type="ECO:0000313" key="8">
    <source>
        <dbReference type="EMBL" id="CDH55326.1"/>
    </source>
</evidence>
<dbReference type="SMART" id="SM00273">
    <property type="entry name" value="ENTH"/>
    <property type="match status" value="1"/>
</dbReference>
<dbReference type="GO" id="GO:0030276">
    <property type="term" value="F:clathrin binding"/>
    <property type="evidence" value="ECO:0007669"/>
    <property type="project" value="TreeGrafter"/>
</dbReference>
<dbReference type="VEuPathDB" id="FungiDB:LCOR_06478.1"/>
<dbReference type="Proteomes" id="UP000027586">
    <property type="component" value="Unassembled WGS sequence"/>
</dbReference>
<dbReference type="PROSITE" id="PS50942">
    <property type="entry name" value="ENTH"/>
    <property type="match status" value="1"/>
</dbReference>
<dbReference type="Gene3D" id="1.25.40.90">
    <property type="match status" value="1"/>
</dbReference>
<evidence type="ECO:0000256" key="5">
    <source>
        <dbReference type="ARBA" id="ARBA00023121"/>
    </source>
</evidence>
<dbReference type="OrthoDB" id="4033880at2759"/>
<dbReference type="PANTHER" id="PTHR12276">
    <property type="entry name" value="EPSIN/ENT-RELATED"/>
    <property type="match status" value="1"/>
</dbReference>
<reference evidence="8" key="1">
    <citation type="submission" date="2013-08" db="EMBL/GenBank/DDBJ databases">
        <title>Gene expansion shapes genome architecture in the human pathogen Lichtheimia corymbifera: an evolutionary genomics analysis in the ancient terrestrial Mucorales (Mucoromycotina).</title>
        <authorList>
            <person name="Schwartze V.U."/>
            <person name="Winter S."/>
            <person name="Shelest E."/>
            <person name="Marcet-Houben M."/>
            <person name="Horn F."/>
            <person name="Wehner S."/>
            <person name="Hoffmann K."/>
            <person name="Riege K."/>
            <person name="Sammeth M."/>
            <person name="Nowrousian M."/>
            <person name="Valiante V."/>
            <person name="Linde J."/>
            <person name="Jacobsen I.D."/>
            <person name="Marz M."/>
            <person name="Brakhage A.A."/>
            <person name="Gabaldon T."/>
            <person name="Bocker S."/>
            <person name="Voigt K."/>
        </authorList>
    </citation>
    <scope>NUCLEOTIDE SEQUENCE [LARGE SCALE GENOMIC DNA]</scope>
    <source>
        <strain evidence="8">FSU 9682</strain>
    </source>
</reference>
<evidence type="ECO:0000256" key="3">
    <source>
        <dbReference type="ARBA" id="ARBA00022490"/>
    </source>
</evidence>
<proteinExistence type="inferred from homology"/>
<keyword evidence="5" id="KW-0446">Lipid-binding</keyword>
<dbReference type="GO" id="GO:0005886">
    <property type="term" value="C:plasma membrane"/>
    <property type="evidence" value="ECO:0007669"/>
    <property type="project" value="TreeGrafter"/>
</dbReference>
<sequence length="541" mass="59284">MTARGVARSIKNYAKGFSDAQIRVREATSNDPWGPSGTIMNEIAQMTYNEHDFVEIMDMIDRRLNDKGKNWRHVFKALLLLDYCIHVGSENVVLYAKENAYVVKTLKEFQHIDDNGRDVGANVRQKAKDISSLLMDDARLREERQSRGQMRDRMAGVGDYFNETMGYGRGGPGVGPSTGSYYGSPYSRTPGRMNNNNDPDDPELQRAIEESRRLAQNEKKNQEQSDSDLARAIEMSEQEARELERKKREKLARQNEKDLLGDDQLNPFPQNYNAQINPYAAQQQQQQPTGMSSFTFNDPISANNNPWAAAGMQAQMTGLPQQYTGAAPFQPNSMMSPQSMLLQQQQQQQQQQPMMTGMSMQQPNNFGGSQFQNTMPTGMTAQQPMTTGMASPFQNNTPSAMNWSPATQSSMATGTIGTGTTTPPQVAMATGTNNPFGPSQSPLNAQPTGQQLSSSMPTGGNVDPRYAKLNSLLASGEGQDTFGNTGNLRVPVGTGFANSMKTQPNGTAKSSSTSDLVGLDVNNTGQPTRNPFAPQATGSFT</sequence>
<keyword evidence="9" id="KW-1185">Reference proteome</keyword>
<dbReference type="AlphaFoldDB" id="A0A068S252"/>
<dbReference type="GO" id="GO:0030125">
    <property type="term" value="C:clathrin vesicle coat"/>
    <property type="evidence" value="ECO:0007669"/>
    <property type="project" value="TreeGrafter"/>
</dbReference>
<dbReference type="EMBL" id="CBTN010000029">
    <property type="protein sequence ID" value="CDH55326.1"/>
    <property type="molecule type" value="Genomic_DNA"/>
</dbReference>
<evidence type="ECO:0000259" key="7">
    <source>
        <dbReference type="PROSITE" id="PS50942"/>
    </source>
</evidence>
<comment type="caution">
    <text evidence="8">The sequence shown here is derived from an EMBL/GenBank/DDBJ whole genome shotgun (WGS) entry which is preliminary data.</text>
</comment>
<keyword evidence="4" id="KW-0597">Phosphoprotein</keyword>
<protein>
    <submittedName>
        <fullName evidence="8">Enth-domain-containing protein</fullName>
    </submittedName>
</protein>
<evidence type="ECO:0000256" key="4">
    <source>
        <dbReference type="ARBA" id="ARBA00022553"/>
    </source>
</evidence>
<dbReference type="SUPFAM" id="SSF48464">
    <property type="entry name" value="ENTH/VHS domain"/>
    <property type="match status" value="1"/>
</dbReference>
<feature type="compositionally biased region" description="Polar residues" evidence="6">
    <location>
        <begin position="432"/>
        <end position="458"/>
    </location>
</feature>
<dbReference type="FunFam" id="1.25.40.90:FF:000006">
    <property type="entry name" value="Clathrin interactor 1"/>
    <property type="match status" value="1"/>
</dbReference>
<accession>A0A068S252</accession>
<keyword evidence="3" id="KW-0963">Cytoplasm</keyword>
<feature type="compositionally biased region" description="Basic and acidic residues" evidence="6">
    <location>
        <begin position="238"/>
        <end position="260"/>
    </location>
</feature>
<evidence type="ECO:0000256" key="6">
    <source>
        <dbReference type="SAM" id="MobiDB-lite"/>
    </source>
</evidence>
<dbReference type="GO" id="GO:0006897">
    <property type="term" value="P:endocytosis"/>
    <property type="evidence" value="ECO:0007669"/>
    <property type="project" value="TreeGrafter"/>
</dbReference>
<feature type="compositionally biased region" description="Gly residues" evidence="6">
    <location>
        <begin position="167"/>
        <end position="176"/>
    </location>
</feature>
<dbReference type="STRING" id="1263082.A0A068S252"/>
<dbReference type="PANTHER" id="PTHR12276:SF110">
    <property type="entry name" value="EPSIN-1-RELATED"/>
    <property type="match status" value="1"/>
</dbReference>
<feature type="compositionally biased region" description="Polar residues" evidence="6">
    <location>
        <begin position="496"/>
        <end position="529"/>
    </location>
</feature>
<dbReference type="CDD" id="cd16991">
    <property type="entry name" value="ENTH_Ent1_Ent2"/>
    <property type="match status" value="1"/>
</dbReference>
<dbReference type="GO" id="GO:0005768">
    <property type="term" value="C:endosome"/>
    <property type="evidence" value="ECO:0007669"/>
    <property type="project" value="TreeGrafter"/>
</dbReference>
<feature type="domain" description="ENTH" evidence="7">
    <location>
        <begin position="12"/>
        <end position="144"/>
    </location>
</feature>
<evidence type="ECO:0000256" key="2">
    <source>
        <dbReference type="ARBA" id="ARBA00010130"/>
    </source>
</evidence>
<dbReference type="Pfam" id="PF01417">
    <property type="entry name" value="ENTH"/>
    <property type="match status" value="1"/>
</dbReference>
<dbReference type="InterPro" id="IPR013809">
    <property type="entry name" value="ENTH"/>
</dbReference>
<organism evidence="8 9">
    <name type="scientific">Lichtheimia corymbifera JMRC:FSU:9682</name>
    <dbReference type="NCBI Taxonomy" id="1263082"/>
    <lineage>
        <taxon>Eukaryota</taxon>
        <taxon>Fungi</taxon>
        <taxon>Fungi incertae sedis</taxon>
        <taxon>Mucoromycota</taxon>
        <taxon>Mucoromycotina</taxon>
        <taxon>Mucoromycetes</taxon>
        <taxon>Mucorales</taxon>
        <taxon>Lichtheimiaceae</taxon>
        <taxon>Lichtheimia</taxon>
    </lineage>
</organism>
<name>A0A068S252_9FUNG</name>
<dbReference type="InterPro" id="IPR008942">
    <property type="entry name" value="ENTH_VHS"/>
</dbReference>
<evidence type="ECO:0000256" key="1">
    <source>
        <dbReference type="ARBA" id="ARBA00004496"/>
    </source>
</evidence>
<feature type="region of interest" description="Disordered" evidence="6">
    <location>
        <begin position="237"/>
        <end position="266"/>
    </location>
</feature>